<reference evidence="3" key="1">
    <citation type="journal article" date="2020" name="Nature">
        <title>Giant virus diversity and host interactions through global metagenomics.</title>
        <authorList>
            <person name="Schulz F."/>
            <person name="Roux S."/>
            <person name="Paez-Espino D."/>
            <person name="Jungbluth S."/>
            <person name="Walsh D.A."/>
            <person name="Denef V.J."/>
            <person name="McMahon K.D."/>
            <person name="Konstantinidis K.T."/>
            <person name="Eloe-Fadrosh E.A."/>
            <person name="Kyrpides N.C."/>
            <person name="Woyke T."/>
        </authorList>
    </citation>
    <scope>NUCLEOTIDE SEQUENCE</scope>
    <source>
        <strain evidence="3">GVMAG-M-3300024258-28</strain>
    </source>
</reference>
<accession>A0A6C0IMX3</accession>
<proteinExistence type="predicted"/>
<feature type="coiled-coil region" evidence="1">
    <location>
        <begin position="143"/>
        <end position="177"/>
    </location>
</feature>
<evidence type="ECO:0000256" key="2">
    <source>
        <dbReference type="SAM" id="MobiDB-lite"/>
    </source>
</evidence>
<protein>
    <recommendedName>
        <fullName evidence="4">C2H2-type domain-containing protein</fullName>
    </recommendedName>
</protein>
<evidence type="ECO:0008006" key="4">
    <source>
        <dbReference type="Google" id="ProtNLM"/>
    </source>
</evidence>
<feature type="region of interest" description="Disordered" evidence="2">
    <location>
        <begin position="1"/>
        <end position="23"/>
    </location>
</feature>
<dbReference type="EMBL" id="MN740227">
    <property type="protein sequence ID" value="QHT94571.1"/>
    <property type="molecule type" value="Genomic_DNA"/>
</dbReference>
<keyword evidence="1" id="KW-0175">Coiled coil</keyword>
<evidence type="ECO:0000313" key="3">
    <source>
        <dbReference type="EMBL" id="QHT94571.1"/>
    </source>
</evidence>
<organism evidence="3">
    <name type="scientific">viral metagenome</name>
    <dbReference type="NCBI Taxonomy" id="1070528"/>
    <lineage>
        <taxon>unclassified sequences</taxon>
        <taxon>metagenomes</taxon>
        <taxon>organismal metagenomes</taxon>
    </lineage>
</organism>
<dbReference type="AlphaFoldDB" id="A0A6C0IMX3"/>
<name>A0A6C0IMX3_9ZZZZ</name>
<evidence type="ECO:0000256" key="1">
    <source>
        <dbReference type="SAM" id="Coils"/>
    </source>
</evidence>
<sequence>MEIKKSQKKNKNNNDNTFKCKSSNYLEGNNKRLLPSVKKEEMEIKKSPRFECTSCLYYTDKKFDFYKHTQTIKHKSATNGNENPIKEIECSDCKKKFKTESGIWKHKQKCNRNMSLNTNNLKTESTDLVKTLLTQNQEFKTLLIKQQKESQEQQQTIIQQQRENQQLQTTLLEVVKEGKTINNTTHSHNKFNLNVFLNEKCKNAISMDDFINSIDVTLDDYVNTGQNGFIKGISDIVVNKIQKLETHRRPLHCTDLKRQVIYIKNEDKWEMDITKSNLRNVVKKVAKKNENMAPVLNQNIIIENTEEQEKRLNYYITAIGSNEYDEKESQEDKIIKNVLKEVVIDKDM</sequence>
<feature type="compositionally biased region" description="Basic residues" evidence="2">
    <location>
        <begin position="1"/>
        <end position="11"/>
    </location>
</feature>